<dbReference type="InterPro" id="IPR024079">
    <property type="entry name" value="MetalloPept_cat_dom_sf"/>
</dbReference>
<dbReference type="Gene3D" id="3.40.390.10">
    <property type="entry name" value="Collagenase (Catalytic Domain)"/>
    <property type="match status" value="1"/>
</dbReference>
<dbReference type="SUPFAM" id="SSF55486">
    <property type="entry name" value="Metalloproteases ('zincins'), catalytic domain"/>
    <property type="match status" value="1"/>
</dbReference>
<dbReference type="OrthoDB" id="6132182at2759"/>
<dbReference type="GO" id="GO:0008237">
    <property type="term" value="F:metallopeptidase activity"/>
    <property type="evidence" value="ECO:0007669"/>
    <property type="project" value="InterPro"/>
</dbReference>
<feature type="non-terminal residue" evidence="1">
    <location>
        <position position="231"/>
    </location>
</feature>
<proteinExistence type="predicted"/>
<reference evidence="1" key="1">
    <citation type="submission" date="2021-04" db="EMBL/GenBank/DDBJ databases">
        <authorList>
            <consortium name="Molecular Ecology Group"/>
        </authorList>
    </citation>
    <scope>NUCLEOTIDE SEQUENCE</scope>
</reference>
<accession>A0A8S3YND4</accession>
<dbReference type="Proteomes" id="UP000678393">
    <property type="component" value="Unassembled WGS sequence"/>
</dbReference>
<comment type="caution">
    <text evidence="1">The sequence shown here is derived from an EMBL/GenBank/DDBJ whole genome shotgun (WGS) entry which is preliminary data.</text>
</comment>
<organism evidence="1 2">
    <name type="scientific">Candidula unifasciata</name>
    <dbReference type="NCBI Taxonomy" id="100452"/>
    <lineage>
        <taxon>Eukaryota</taxon>
        <taxon>Metazoa</taxon>
        <taxon>Spiralia</taxon>
        <taxon>Lophotrochozoa</taxon>
        <taxon>Mollusca</taxon>
        <taxon>Gastropoda</taxon>
        <taxon>Heterobranchia</taxon>
        <taxon>Euthyneura</taxon>
        <taxon>Panpulmonata</taxon>
        <taxon>Eupulmonata</taxon>
        <taxon>Stylommatophora</taxon>
        <taxon>Helicina</taxon>
        <taxon>Helicoidea</taxon>
        <taxon>Geomitridae</taxon>
        <taxon>Candidula</taxon>
    </lineage>
</organism>
<name>A0A8S3YND4_9EUPU</name>
<dbReference type="EMBL" id="CAJHNH020000577">
    <property type="protein sequence ID" value="CAG5118594.1"/>
    <property type="molecule type" value="Genomic_DNA"/>
</dbReference>
<sequence length="231" mass="26047">SRDVPDDALKRACYVLRFLMADHSKIRQSFYKLYGRIAVIGLNENVTDLPEYSALPPDINYRARGLGPTEAVPVVSGAEENVLCYREDRYLGEDILLHEAAHGVHTAAQRELSEWQRRLVESFRKANASGLWSDTYSSTSVEEYMAEGVQSFFGANAHSDPPDGVHGPVNTPEKLLQYDPDLYHLIELLFPCGNVFLKPCQSSRTTESEQTLKMDCDVTGKYEFKMKSFLS</sequence>
<keyword evidence="2" id="KW-1185">Reference proteome</keyword>
<feature type="non-terminal residue" evidence="1">
    <location>
        <position position="1"/>
    </location>
</feature>
<gene>
    <name evidence="1" type="ORF">CUNI_LOCUS4152</name>
</gene>
<dbReference type="AlphaFoldDB" id="A0A8S3YND4"/>
<protein>
    <submittedName>
        <fullName evidence="1">Uncharacterized protein</fullName>
    </submittedName>
</protein>
<evidence type="ECO:0000313" key="2">
    <source>
        <dbReference type="Proteomes" id="UP000678393"/>
    </source>
</evidence>
<evidence type="ECO:0000313" key="1">
    <source>
        <dbReference type="EMBL" id="CAG5118594.1"/>
    </source>
</evidence>